<evidence type="ECO:0000313" key="15">
    <source>
        <dbReference type="Proteomes" id="UP001487740"/>
    </source>
</evidence>
<evidence type="ECO:0000256" key="11">
    <source>
        <dbReference type="ARBA" id="ARBA00023180"/>
    </source>
</evidence>
<evidence type="ECO:0000256" key="2">
    <source>
        <dbReference type="ARBA" id="ARBA00004370"/>
    </source>
</evidence>
<dbReference type="GO" id="GO:0006589">
    <property type="term" value="P:octopamine biosynthetic process"/>
    <property type="evidence" value="ECO:0007669"/>
    <property type="project" value="TreeGrafter"/>
</dbReference>
<dbReference type="GO" id="GO:0005615">
    <property type="term" value="C:extracellular space"/>
    <property type="evidence" value="ECO:0007669"/>
    <property type="project" value="TreeGrafter"/>
</dbReference>
<evidence type="ECO:0000256" key="7">
    <source>
        <dbReference type="ARBA" id="ARBA00023008"/>
    </source>
</evidence>
<comment type="cofactor">
    <cofactor evidence="1">
        <name>Cu(2+)</name>
        <dbReference type="ChEBI" id="CHEBI:29036"/>
    </cofactor>
</comment>
<comment type="caution">
    <text evidence="14">The sequence shown here is derived from an EMBL/GenBank/DDBJ whole genome shotgun (WGS) entry which is preliminary data.</text>
</comment>
<evidence type="ECO:0000256" key="9">
    <source>
        <dbReference type="ARBA" id="ARBA00023136"/>
    </source>
</evidence>
<dbReference type="InterPro" id="IPR024548">
    <property type="entry name" value="Cu2_monoox_C"/>
</dbReference>
<protein>
    <recommendedName>
        <fullName evidence="13">DOMON domain-containing protein</fullName>
    </recommendedName>
</protein>
<keyword evidence="4" id="KW-0479">Metal-binding</keyword>
<evidence type="ECO:0000256" key="12">
    <source>
        <dbReference type="SAM" id="MobiDB-lite"/>
    </source>
</evidence>
<keyword evidence="8" id="KW-0503">Monooxygenase</keyword>
<dbReference type="CDD" id="cd09631">
    <property type="entry name" value="DOMON_DOH"/>
    <property type="match status" value="1"/>
</dbReference>
<dbReference type="PANTHER" id="PTHR10157:SF40">
    <property type="entry name" value="MOXD1 HOMOLOG 2"/>
    <property type="match status" value="1"/>
</dbReference>
<evidence type="ECO:0000256" key="4">
    <source>
        <dbReference type="ARBA" id="ARBA00022723"/>
    </source>
</evidence>
<keyword evidence="15" id="KW-1185">Reference proteome</keyword>
<dbReference type="Proteomes" id="UP001487740">
    <property type="component" value="Unassembled WGS sequence"/>
</dbReference>
<evidence type="ECO:0000256" key="10">
    <source>
        <dbReference type="ARBA" id="ARBA00023157"/>
    </source>
</evidence>
<dbReference type="PROSITE" id="PS50836">
    <property type="entry name" value="DOMON"/>
    <property type="match status" value="1"/>
</dbReference>
<evidence type="ECO:0000256" key="1">
    <source>
        <dbReference type="ARBA" id="ARBA00001973"/>
    </source>
</evidence>
<dbReference type="GO" id="GO:0005507">
    <property type="term" value="F:copper ion binding"/>
    <property type="evidence" value="ECO:0007669"/>
    <property type="project" value="InterPro"/>
</dbReference>
<feature type="compositionally biased region" description="Basic residues" evidence="12">
    <location>
        <begin position="721"/>
        <end position="734"/>
    </location>
</feature>
<dbReference type="GO" id="GO:0030667">
    <property type="term" value="C:secretory granule membrane"/>
    <property type="evidence" value="ECO:0007669"/>
    <property type="project" value="TreeGrafter"/>
</dbReference>
<dbReference type="Pfam" id="PF03351">
    <property type="entry name" value="DOMON"/>
    <property type="match status" value="1"/>
</dbReference>
<keyword evidence="9" id="KW-0472">Membrane</keyword>
<dbReference type="Pfam" id="PF01082">
    <property type="entry name" value="Cu2_monooxygen"/>
    <property type="match status" value="1"/>
</dbReference>
<feature type="compositionally biased region" description="Polar residues" evidence="12">
    <location>
        <begin position="17"/>
        <end position="28"/>
    </location>
</feature>
<dbReference type="Pfam" id="PF03712">
    <property type="entry name" value="Cu2_monoox_C"/>
    <property type="match status" value="1"/>
</dbReference>
<sequence length="734" mass="83497">MDLHTPELPTPPKHRYFSTTPLQPTPGTSLRAPRGQKVTGRALALTLAPTPASPLHLFILTFLLLLVPQAECFSDPSYATQRLSASSYESYEHEVWLEESGAFVVQWTPRQDDVEFRVIAKTTGYLGFGLSSKPRMDGADIVVGWVHSGKAYLQDRHGRGNKEPAVDQQRDWLLVGGYENDTHTVLIMSRPYNTCDSHDHVISNDTVRLLWAYHQDDPVDPESPRPRLHYHGGTRRGTKTIFLLERGQKTPVRTFPYYLPGARRPLPPPSLPHATPTSHHHHHHHHHRRNPTTHSWILTNPGVVVQEKDDTVYWCKVFRRPELVQKNHVIRYEPIFTPGNEQYVHHIIVYECTDLAEGQQEVFEGLAASAGSGCYEKEILQHIETCNHVMVTWAVGSEGLSLPPEAGYPLTPRGPKYYMMETHYDNPEGHLFKDESGIKIMYTHEIRYHDAGVLSVGLDPNWKHLIPPKQRTVLSEGHCVGECTQLAFPPSGIHVFAVILHTHLLGRKVRVRHLRNGRELEPIAQDNNYDFSYQEYRALHRPRTVLPGDHLIGECTYNSRERSSITLGGFKTRDEMCLSFLLYWPQVNLSLCHSKPSLKTVLHSLGIKELSANSNPITIRRPMELAGKTLEWRLMNYDWKSQFQNFQHTTHTGTYNPMCWNRGESIIPHIEEEDLQYPNITDPLGGGERVSPAEAEEQAPQEQGGARTTPPRGRGGGGRRGGGRRRRRRRGRDV</sequence>
<feature type="compositionally biased region" description="Basic residues" evidence="12">
    <location>
        <begin position="278"/>
        <end position="291"/>
    </location>
</feature>
<proteinExistence type="inferred from homology"/>
<accession>A0AAW0SUG1</accession>
<dbReference type="InterPro" id="IPR008977">
    <property type="entry name" value="PHM/PNGase_F_dom_sf"/>
</dbReference>
<comment type="similarity">
    <text evidence="3">Belongs to the copper type II ascorbate-dependent monooxygenase family.</text>
</comment>
<feature type="domain" description="DOMON" evidence="13">
    <location>
        <begin position="101"/>
        <end position="214"/>
    </location>
</feature>
<dbReference type="SMART" id="SM00664">
    <property type="entry name" value="DoH"/>
    <property type="match status" value="1"/>
</dbReference>
<dbReference type="GO" id="GO:0042420">
    <property type="term" value="P:dopamine catabolic process"/>
    <property type="evidence" value="ECO:0007669"/>
    <property type="project" value="TreeGrafter"/>
</dbReference>
<feature type="region of interest" description="Disordered" evidence="12">
    <location>
        <begin position="677"/>
        <end position="734"/>
    </location>
</feature>
<dbReference type="InterPro" id="IPR005018">
    <property type="entry name" value="DOMON_domain"/>
</dbReference>
<dbReference type="InterPro" id="IPR014783">
    <property type="entry name" value="Cu2_ascorb_mOase_CS-2"/>
</dbReference>
<dbReference type="SUPFAM" id="SSF49344">
    <property type="entry name" value="CBD9-like"/>
    <property type="match status" value="1"/>
</dbReference>
<dbReference type="EMBL" id="JARAKH010000045">
    <property type="protein sequence ID" value="KAK8378332.1"/>
    <property type="molecule type" value="Genomic_DNA"/>
</dbReference>
<dbReference type="FunFam" id="2.60.40.1210:FF:000001">
    <property type="entry name" value="Monooxygenase, DBH-like 1, like"/>
    <property type="match status" value="1"/>
</dbReference>
<evidence type="ECO:0000313" key="14">
    <source>
        <dbReference type="EMBL" id="KAK8378332.1"/>
    </source>
</evidence>
<dbReference type="AlphaFoldDB" id="A0AAW0SUG1"/>
<name>A0AAW0SUG1_SCYPA</name>
<dbReference type="GO" id="GO:0004500">
    <property type="term" value="F:dopamine beta-monooxygenase activity"/>
    <property type="evidence" value="ECO:0007669"/>
    <property type="project" value="InterPro"/>
</dbReference>
<evidence type="ECO:0000259" key="13">
    <source>
        <dbReference type="PROSITE" id="PS50836"/>
    </source>
</evidence>
<feature type="region of interest" description="Disordered" evidence="12">
    <location>
        <begin position="266"/>
        <end position="295"/>
    </location>
</feature>
<dbReference type="InterPro" id="IPR000323">
    <property type="entry name" value="Cu2_ascorb_mOase_N"/>
</dbReference>
<comment type="subcellular location">
    <subcellularLocation>
        <location evidence="2">Membrane</location>
    </subcellularLocation>
</comment>
<feature type="region of interest" description="Disordered" evidence="12">
    <location>
        <begin position="1"/>
        <end position="34"/>
    </location>
</feature>
<evidence type="ECO:0000256" key="5">
    <source>
        <dbReference type="ARBA" id="ARBA00022729"/>
    </source>
</evidence>
<dbReference type="SUPFAM" id="SSF49742">
    <property type="entry name" value="PHM/PNGase F"/>
    <property type="match status" value="2"/>
</dbReference>
<dbReference type="PROSITE" id="PS00085">
    <property type="entry name" value="CU2_MONOOXYGENASE_2"/>
    <property type="match status" value="1"/>
</dbReference>
<dbReference type="InterPro" id="IPR045266">
    <property type="entry name" value="DOH_DOMON"/>
</dbReference>
<dbReference type="InterPro" id="IPR000945">
    <property type="entry name" value="DBH-like"/>
</dbReference>
<dbReference type="FunFam" id="2.60.120.230:FF:000001">
    <property type="entry name" value="Monooxygenase, DBH-like 1"/>
    <property type="match status" value="1"/>
</dbReference>
<dbReference type="Gene3D" id="2.60.120.230">
    <property type="match status" value="1"/>
</dbReference>
<keyword evidence="6" id="KW-0560">Oxidoreductase</keyword>
<evidence type="ECO:0000256" key="8">
    <source>
        <dbReference type="ARBA" id="ARBA00023033"/>
    </source>
</evidence>
<keyword evidence="11" id="KW-0325">Glycoprotein</keyword>
<dbReference type="InterPro" id="IPR014784">
    <property type="entry name" value="Cu2_ascorb_mOase-like_C"/>
</dbReference>
<dbReference type="InterPro" id="IPR036939">
    <property type="entry name" value="Cu2_ascorb_mOase_N_sf"/>
</dbReference>
<reference evidence="14 15" key="1">
    <citation type="submission" date="2023-03" db="EMBL/GenBank/DDBJ databases">
        <title>High-quality genome of Scylla paramamosain provides insights in environmental adaptation.</title>
        <authorList>
            <person name="Zhang L."/>
        </authorList>
    </citation>
    <scope>NUCLEOTIDE SEQUENCE [LARGE SCALE GENOMIC DNA]</scope>
    <source>
        <strain evidence="14">LZ_2023a</strain>
        <tissue evidence="14">Muscle</tissue>
    </source>
</reference>
<dbReference type="GO" id="GO:0042421">
    <property type="term" value="P:norepinephrine biosynthetic process"/>
    <property type="evidence" value="ECO:0007669"/>
    <property type="project" value="TreeGrafter"/>
</dbReference>
<keyword evidence="10" id="KW-1015">Disulfide bond</keyword>
<keyword evidence="7" id="KW-0186">Copper</keyword>
<gene>
    <name evidence="14" type="ORF">O3P69_011075</name>
</gene>
<dbReference type="Gene3D" id="2.60.120.310">
    <property type="entry name" value="Copper type II, ascorbate-dependent monooxygenase, N-terminal domain"/>
    <property type="match status" value="1"/>
</dbReference>
<evidence type="ECO:0000256" key="3">
    <source>
        <dbReference type="ARBA" id="ARBA00010676"/>
    </source>
</evidence>
<dbReference type="PANTHER" id="PTHR10157">
    <property type="entry name" value="DOPAMINE BETA HYDROXYLASE RELATED"/>
    <property type="match status" value="1"/>
</dbReference>
<keyword evidence="5" id="KW-0732">Signal</keyword>
<evidence type="ECO:0000256" key="6">
    <source>
        <dbReference type="ARBA" id="ARBA00023002"/>
    </source>
</evidence>
<dbReference type="Gene3D" id="2.60.40.1210">
    <property type="entry name" value="Cellobiose dehydrogenase, cytochrome domain"/>
    <property type="match status" value="1"/>
</dbReference>
<organism evidence="14 15">
    <name type="scientific">Scylla paramamosain</name>
    <name type="common">Mud crab</name>
    <dbReference type="NCBI Taxonomy" id="85552"/>
    <lineage>
        <taxon>Eukaryota</taxon>
        <taxon>Metazoa</taxon>
        <taxon>Ecdysozoa</taxon>
        <taxon>Arthropoda</taxon>
        <taxon>Crustacea</taxon>
        <taxon>Multicrustacea</taxon>
        <taxon>Malacostraca</taxon>
        <taxon>Eumalacostraca</taxon>
        <taxon>Eucarida</taxon>
        <taxon>Decapoda</taxon>
        <taxon>Pleocyemata</taxon>
        <taxon>Brachyura</taxon>
        <taxon>Eubrachyura</taxon>
        <taxon>Portunoidea</taxon>
        <taxon>Portunidae</taxon>
        <taxon>Portuninae</taxon>
        <taxon>Scylla</taxon>
    </lineage>
</organism>